<evidence type="ECO:0000313" key="3">
    <source>
        <dbReference type="Proteomes" id="UP001595814"/>
    </source>
</evidence>
<gene>
    <name evidence="2" type="ORF">ACFOUT_10850</name>
</gene>
<proteinExistence type="predicted"/>
<feature type="transmembrane region" description="Helical" evidence="1">
    <location>
        <begin position="30"/>
        <end position="50"/>
    </location>
</feature>
<protein>
    <submittedName>
        <fullName evidence="2">Uncharacterized protein</fullName>
    </submittedName>
</protein>
<comment type="caution">
    <text evidence="2">The sequence shown here is derived from an EMBL/GenBank/DDBJ whole genome shotgun (WGS) entry which is preliminary data.</text>
</comment>
<organism evidence="2 3">
    <name type="scientific">Euzebyella saccharophila</name>
    <dbReference type="NCBI Taxonomy" id="679664"/>
    <lineage>
        <taxon>Bacteria</taxon>
        <taxon>Pseudomonadati</taxon>
        <taxon>Bacteroidota</taxon>
        <taxon>Flavobacteriia</taxon>
        <taxon>Flavobacteriales</taxon>
        <taxon>Flavobacteriaceae</taxon>
        <taxon>Euzebyella</taxon>
    </lineage>
</organism>
<keyword evidence="1" id="KW-0812">Transmembrane</keyword>
<dbReference type="RefSeq" id="WP_192463276.1">
    <property type="nucleotide sequence ID" value="NZ_JACYFJ010000007.1"/>
</dbReference>
<feature type="transmembrane region" description="Helical" evidence="1">
    <location>
        <begin position="62"/>
        <end position="85"/>
    </location>
</feature>
<dbReference type="Proteomes" id="UP001595814">
    <property type="component" value="Unassembled WGS sequence"/>
</dbReference>
<accession>A0ABV8JNF7</accession>
<evidence type="ECO:0000313" key="2">
    <source>
        <dbReference type="EMBL" id="MFC4096373.1"/>
    </source>
</evidence>
<sequence length="95" mass="11279">MKVIALLLVLAFQWFGYQLFNHLRIKNAKTFLLLLVIANYLWVIPLWFYPERQTMDCGLTTLGIHLFFIFTGVPLALFLHITHYFKTKKLSLNEF</sequence>
<reference evidence="3" key="1">
    <citation type="journal article" date="2019" name="Int. J. Syst. Evol. Microbiol.">
        <title>The Global Catalogue of Microorganisms (GCM) 10K type strain sequencing project: providing services to taxonomists for standard genome sequencing and annotation.</title>
        <authorList>
            <consortium name="The Broad Institute Genomics Platform"/>
            <consortium name="The Broad Institute Genome Sequencing Center for Infectious Disease"/>
            <person name="Wu L."/>
            <person name="Ma J."/>
        </authorList>
    </citation>
    <scope>NUCLEOTIDE SEQUENCE [LARGE SCALE GENOMIC DNA]</scope>
    <source>
        <strain evidence="3">CECT 7477</strain>
    </source>
</reference>
<keyword evidence="3" id="KW-1185">Reference proteome</keyword>
<dbReference type="EMBL" id="JBHSAW010000006">
    <property type="protein sequence ID" value="MFC4096373.1"/>
    <property type="molecule type" value="Genomic_DNA"/>
</dbReference>
<name>A0ABV8JNF7_9FLAO</name>
<keyword evidence="1" id="KW-0472">Membrane</keyword>
<keyword evidence="1" id="KW-1133">Transmembrane helix</keyword>
<evidence type="ECO:0000256" key="1">
    <source>
        <dbReference type="SAM" id="Phobius"/>
    </source>
</evidence>